<protein>
    <submittedName>
        <fullName evidence="2">Quinol monooxygenase YgiN</fullName>
    </submittedName>
</protein>
<comment type="caution">
    <text evidence="2">The sequence shown here is derived from an EMBL/GenBank/DDBJ whole genome shotgun (WGS) entry which is preliminary data.</text>
</comment>
<dbReference type="Proteomes" id="UP000571950">
    <property type="component" value="Unassembled WGS sequence"/>
</dbReference>
<gene>
    <name evidence="2" type="ORF">GGR43_004298</name>
</gene>
<dbReference type="PROSITE" id="PS51725">
    <property type="entry name" value="ABM"/>
    <property type="match status" value="1"/>
</dbReference>
<dbReference type="InterPro" id="IPR011008">
    <property type="entry name" value="Dimeric_a/b-barrel"/>
</dbReference>
<dbReference type="EMBL" id="JACIDT010000027">
    <property type="protein sequence ID" value="MBB3928553.1"/>
    <property type="molecule type" value="Genomic_DNA"/>
</dbReference>
<evidence type="ECO:0000313" key="2">
    <source>
        <dbReference type="EMBL" id="MBB3928553.1"/>
    </source>
</evidence>
<name>A0A7W6BTL9_9SPHN</name>
<organism evidence="2 3">
    <name type="scientific">Sphingobium jiangsuense</name>
    <dbReference type="NCBI Taxonomy" id="870476"/>
    <lineage>
        <taxon>Bacteria</taxon>
        <taxon>Pseudomonadati</taxon>
        <taxon>Pseudomonadota</taxon>
        <taxon>Alphaproteobacteria</taxon>
        <taxon>Sphingomonadales</taxon>
        <taxon>Sphingomonadaceae</taxon>
        <taxon>Sphingobium</taxon>
    </lineage>
</organism>
<accession>A0A7W6BTL9</accession>
<sequence length="99" mass="10929">MIRELARIEIDPADAAAFEAAVAEAAQHFRAAAGCRSFRLDRSVDRPGRYLLVVGWDSVDAHMVDFRGSPGFQAWRALAGPFFKQPPEVDHVETAIEGF</sequence>
<dbReference type="Pfam" id="PF03992">
    <property type="entry name" value="ABM"/>
    <property type="match status" value="1"/>
</dbReference>
<dbReference type="AlphaFoldDB" id="A0A7W6BTL9"/>
<reference evidence="2 3" key="1">
    <citation type="submission" date="2020-08" db="EMBL/GenBank/DDBJ databases">
        <title>Genomic Encyclopedia of Type Strains, Phase IV (KMG-IV): sequencing the most valuable type-strain genomes for metagenomic binning, comparative biology and taxonomic classification.</title>
        <authorList>
            <person name="Goeker M."/>
        </authorList>
    </citation>
    <scope>NUCLEOTIDE SEQUENCE [LARGE SCALE GENOMIC DNA]</scope>
    <source>
        <strain evidence="2 3">DSM 26189</strain>
    </source>
</reference>
<dbReference type="Gene3D" id="3.30.70.100">
    <property type="match status" value="1"/>
</dbReference>
<keyword evidence="3" id="KW-1185">Reference proteome</keyword>
<proteinExistence type="predicted"/>
<evidence type="ECO:0000259" key="1">
    <source>
        <dbReference type="PROSITE" id="PS51725"/>
    </source>
</evidence>
<dbReference type="RefSeq" id="WP_188073829.1">
    <property type="nucleotide sequence ID" value="NZ_BSPS01000038.1"/>
</dbReference>
<dbReference type="SUPFAM" id="SSF54909">
    <property type="entry name" value="Dimeric alpha+beta barrel"/>
    <property type="match status" value="1"/>
</dbReference>
<dbReference type="InterPro" id="IPR007138">
    <property type="entry name" value="ABM_dom"/>
</dbReference>
<keyword evidence="2" id="KW-0503">Monooxygenase</keyword>
<evidence type="ECO:0000313" key="3">
    <source>
        <dbReference type="Proteomes" id="UP000571950"/>
    </source>
</evidence>
<keyword evidence="2" id="KW-0560">Oxidoreductase</keyword>
<feature type="domain" description="ABM" evidence="1">
    <location>
        <begin position="2"/>
        <end position="92"/>
    </location>
</feature>
<dbReference type="GO" id="GO:0004497">
    <property type="term" value="F:monooxygenase activity"/>
    <property type="evidence" value="ECO:0007669"/>
    <property type="project" value="UniProtKB-KW"/>
</dbReference>